<feature type="transmembrane region" description="Helical" evidence="2">
    <location>
        <begin position="39"/>
        <end position="57"/>
    </location>
</feature>
<protein>
    <submittedName>
        <fullName evidence="4">Potassium channel protein</fullName>
    </submittedName>
</protein>
<comment type="subcellular location">
    <subcellularLocation>
        <location evidence="1">Cell membrane</location>
        <topology evidence="1">Multi-pass membrane protein</topology>
    </subcellularLocation>
</comment>
<keyword evidence="4" id="KW-0407">Ion channel</keyword>
<dbReference type="PROSITE" id="PS51201">
    <property type="entry name" value="RCK_N"/>
    <property type="match status" value="1"/>
</dbReference>
<sequence length="341" mass="38771">MKKKAGLVIGFIVYLFLIYLISVLERTDPNANIQSLTDALWYAIVTLTTVGYGDFYPVTPFGKIVGLFVILGSLGVIGYFIGEISSRINTYMEKKKNGFFGTDFEDHYMIIGWNSFGKKVADQIFPTGHNIAFITNSKSDLELIKDLYQHDQCFAMFADYNNMDAYKKANIEKSKAVFINFNEDTETLVFVLNLQREFPNLNIIVNCSNPDLKETLINTGIKHVVSRSEVASRLVASYLFEPHVAEYTEDLISTSIDMEDQDIQQFKVNEQNPYLGMKYFDAFVQMKKDINVILIGLVIDNKVVKNPSDDQIIDKNQYLIIISIGQSKQQLEKIFGVKEGL</sequence>
<keyword evidence="5" id="KW-1185">Reference proteome</keyword>
<keyword evidence="2" id="KW-1133">Transmembrane helix</keyword>
<dbReference type="Pfam" id="PF02254">
    <property type="entry name" value="TrkA_N"/>
    <property type="match status" value="1"/>
</dbReference>
<evidence type="ECO:0000313" key="4">
    <source>
        <dbReference type="EMBL" id="MBS2097053.1"/>
    </source>
</evidence>
<dbReference type="PANTHER" id="PTHR43833">
    <property type="entry name" value="POTASSIUM CHANNEL PROTEIN 2-RELATED-RELATED"/>
    <property type="match status" value="1"/>
</dbReference>
<dbReference type="Proteomes" id="UP000708576">
    <property type="component" value="Unassembled WGS sequence"/>
</dbReference>
<dbReference type="GO" id="GO:0034220">
    <property type="term" value="P:monoatomic ion transmembrane transport"/>
    <property type="evidence" value="ECO:0007669"/>
    <property type="project" value="UniProtKB-KW"/>
</dbReference>
<dbReference type="InterPro" id="IPR003148">
    <property type="entry name" value="RCK_N"/>
</dbReference>
<dbReference type="SUPFAM" id="SSF81324">
    <property type="entry name" value="Voltage-gated potassium channels"/>
    <property type="match status" value="1"/>
</dbReference>
<dbReference type="InterPro" id="IPR050721">
    <property type="entry name" value="Trk_Ktr_HKT_K-transport"/>
</dbReference>
<dbReference type="SUPFAM" id="SSF51735">
    <property type="entry name" value="NAD(P)-binding Rossmann-fold domains"/>
    <property type="match status" value="1"/>
</dbReference>
<dbReference type="InterPro" id="IPR036291">
    <property type="entry name" value="NAD(P)-bd_dom_sf"/>
</dbReference>
<name>A0ABS5JQB0_9BACT</name>
<dbReference type="Gene3D" id="1.10.287.70">
    <property type="match status" value="1"/>
</dbReference>
<keyword evidence="2" id="KW-0472">Membrane</keyword>
<dbReference type="Pfam" id="PF07885">
    <property type="entry name" value="Ion_trans_2"/>
    <property type="match status" value="1"/>
</dbReference>
<accession>A0ABS5JQB0</accession>
<feature type="transmembrane region" description="Helical" evidence="2">
    <location>
        <begin position="7"/>
        <end position="24"/>
    </location>
</feature>
<dbReference type="RefSeq" id="WP_212212848.1">
    <property type="nucleotide sequence ID" value="NZ_JAGUCO010000001.1"/>
</dbReference>
<evidence type="ECO:0000256" key="1">
    <source>
        <dbReference type="ARBA" id="ARBA00004651"/>
    </source>
</evidence>
<dbReference type="PANTHER" id="PTHR43833:SF9">
    <property type="entry name" value="POTASSIUM CHANNEL PROTEIN YUGO-RELATED"/>
    <property type="match status" value="1"/>
</dbReference>
<keyword evidence="4" id="KW-0406">Ion transport</keyword>
<dbReference type="InterPro" id="IPR013099">
    <property type="entry name" value="K_chnl_dom"/>
</dbReference>
<evidence type="ECO:0000313" key="5">
    <source>
        <dbReference type="Proteomes" id="UP000708576"/>
    </source>
</evidence>
<organism evidence="4 5">
    <name type="scientific">Carboxylicivirga linearis</name>
    <dbReference type="NCBI Taxonomy" id="1628157"/>
    <lineage>
        <taxon>Bacteria</taxon>
        <taxon>Pseudomonadati</taxon>
        <taxon>Bacteroidota</taxon>
        <taxon>Bacteroidia</taxon>
        <taxon>Marinilabiliales</taxon>
        <taxon>Marinilabiliaceae</taxon>
        <taxon>Carboxylicivirga</taxon>
    </lineage>
</organism>
<gene>
    <name evidence="4" type="ORF">KEM10_02110</name>
</gene>
<dbReference type="PRINTS" id="PR00169">
    <property type="entry name" value="KCHANNEL"/>
</dbReference>
<comment type="caution">
    <text evidence="4">The sequence shown here is derived from an EMBL/GenBank/DDBJ whole genome shotgun (WGS) entry which is preliminary data.</text>
</comment>
<keyword evidence="2" id="KW-0812">Transmembrane</keyword>
<proteinExistence type="predicted"/>
<dbReference type="EMBL" id="JAGUCO010000001">
    <property type="protein sequence ID" value="MBS2097053.1"/>
    <property type="molecule type" value="Genomic_DNA"/>
</dbReference>
<feature type="domain" description="RCK N-terminal" evidence="3">
    <location>
        <begin position="105"/>
        <end position="225"/>
    </location>
</feature>
<evidence type="ECO:0000256" key="2">
    <source>
        <dbReference type="SAM" id="Phobius"/>
    </source>
</evidence>
<feature type="transmembrane region" description="Helical" evidence="2">
    <location>
        <begin position="64"/>
        <end position="82"/>
    </location>
</feature>
<dbReference type="Gene3D" id="3.40.50.720">
    <property type="entry name" value="NAD(P)-binding Rossmann-like Domain"/>
    <property type="match status" value="1"/>
</dbReference>
<evidence type="ECO:0000259" key="3">
    <source>
        <dbReference type="PROSITE" id="PS51201"/>
    </source>
</evidence>
<keyword evidence="4" id="KW-0813">Transport</keyword>
<reference evidence="4 5" key="1">
    <citation type="journal article" date="2015" name="Int. J. Syst. Evol. Microbiol.">
        <title>Carboxylicivirga linearis sp. nov., isolated from a sea cucumber culture pond.</title>
        <authorList>
            <person name="Wang F.Q."/>
            <person name="Zhou Y.X."/>
            <person name="Lin X.Z."/>
            <person name="Chen G.J."/>
            <person name="Du Z.J."/>
        </authorList>
    </citation>
    <scope>NUCLEOTIDE SEQUENCE [LARGE SCALE GENOMIC DNA]</scope>
    <source>
        <strain evidence="4 5">FB218</strain>
    </source>
</reference>